<dbReference type="Proteomes" id="UP001597460">
    <property type="component" value="Unassembled WGS sequence"/>
</dbReference>
<feature type="domain" description="TonB-dependent receptor plug" evidence="12">
    <location>
        <begin position="135"/>
        <end position="228"/>
    </location>
</feature>
<protein>
    <submittedName>
        <fullName evidence="13">TonB-dependent receptor</fullName>
    </submittedName>
</protein>
<dbReference type="InterPro" id="IPR039426">
    <property type="entry name" value="TonB-dep_rcpt-like"/>
</dbReference>
<keyword evidence="6 8" id="KW-0472">Membrane</keyword>
<dbReference type="Pfam" id="PF00593">
    <property type="entry name" value="TonB_dep_Rec_b-barrel"/>
    <property type="match status" value="1"/>
</dbReference>
<keyword evidence="10" id="KW-0732">Signal</keyword>
<evidence type="ECO:0000256" key="1">
    <source>
        <dbReference type="ARBA" id="ARBA00004571"/>
    </source>
</evidence>
<dbReference type="InterPro" id="IPR037066">
    <property type="entry name" value="Plug_dom_sf"/>
</dbReference>
<sequence>MKYLVIILLLLAGAFSSGNAFADNRYLLSGTVLDAETGEPVSFAYVHIEELNRTAVADADGKYQLKNIPAGNFTLSIHRVGYRTQTKEISIKEADEVIDIELRPTVLGSQSVDVVGAAENLEGSNLEHASKKVFGSDLRQNLGNTLSQTLSNLPGFDERKMGSAPGRPVIRGLGGERVLILQDGIRSGDVSSQSSDHAVTIDPISAQEIEIARGPQALAYGANAIGGVINVVRNQVETSVPSRTTGNFTLNGESVNTGGSAALDVTLPYKDVALSLNLNGRLADDTSTPIGTTKNTYYRSTNNAAGISWIRNWGYIGGAFSTYFNKYGIPPDPQGHPEGVDIEMEKFQYDLKSEILVNGKFLKVIEGDLSIKNYTHKEIESGGALGTQFGLVTTNADIKAKHNSLGFLDKGSFGLWGEIEDYAVIGAATPDANSYKFGAYLIEEADFGPLHVEGGLRFDWVLNSPDREFNSNLIGEVRERSFPALSSSAAIIYSLSSKVSLGTSLLHSFRAPSLEELYSEGPHLASYSYEIGNPELDPERGLAKELFVRYQSDRANAEATVFHNGFSNYLYAQNTGRPNIRRPDLNDYQFVGAEAVLYGGEFSGEFQVFSNFVLNTSVSYTIAERKVPESEQQNSGYDSDTRPLPQIPPVKAKASFKYTKSGFELGTRVRIAGEQTRTGEFESPTDGYTLLDAFSQYRLDGGNLLHTFSLNVNNVLNTEYYNHLSRIKDLRPEPGINVSFLYIVYF</sequence>
<evidence type="ECO:0000256" key="6">
    <source>
        <dbReference type="ARBA" id="ARBA00023136"/>
    </source>
</evidence>
<evidence type="ECO:0000256" key="10">
    <source>
        <dbReference type="SAM" id="SignalP"/>
    </source>
</evidence>
<dbReference type="InterPro" id="IPR000531">
    <property type="entry name" value="Beta-barrel_TonB"/>
</dbReference>
<dbReference type="InterPro" id="IPR012910">
    <property type="entry name" value="Plug_dom"/>
</dbReference>
<name>A0ABW5JMM0_9BACT</name>
<accession>A0ABW5JMM0</accession>
<organism evidence="13 14">
    <name type="scientific">Gracilimonas halophila</name>
    <dbReference type="NCBI Taxonomy" id="1834464"/>
    <lineage>
        <taxon>Bacteria</taxon>
        <taxon>Pseudomonadati</taxon>
        <taxon>Balneolota</taxon>
        <taxon>Balneolia</taxon>
        <taxon>Balneolales</taxon>
        <taxon>Balneolaceae</taxon>
        <taxon>Gracilimonas</taxon>
    </lineage>
</organism>
<reference evidence="14" key="1">
    <citation type="journal article" date="2019" name="Int. J. Syst. Evol. Microbiol.">
        <title>The Global Catalogue of Microorganisms (GCM) 10K type strain sequencing project: providing services to taxonomists for standard genome sequencing and annotation.</title>
        <authorList>
            <consortium name="The Broad Institute Genomics Platform"/>
            <consortium name="The Broad Institute Genome Sequencing Center for Infectious Disease"/>
            <person name="Wu L."/>
            <person name="Ma J."/>
        </authorList>
    </citation>
    <scope>NUCLEOTIDE SEQUENCE [LARGE SCALE GENOMIC DNA]</scope>
    <source>
        <strain evidence="14">KCTC 52042</strain>
    </source>
</reference>
<comment type="caution">
    <text evidence="13">The sequence shown here is derived from an EMBL/GenBank/DDBJ whole genome shotgun (WGS) entry which is preliminary data.</text>
</comment>
<dbReference type="Pfam" id="PF07715">
    <property type="entry name" value="Plug"/>
    <property type="match status" value="1"/>
</dbReference>
<evidence type="ECO:0000256" key="3">
    <source>
        <dbReference type="ARBA" id="ARBA00022452"/>
    </source>
</evidence>
<evidence type="ECO:0000256" key="2">
    <source>
        <dbReference type="ARBA" id="ARBA00022448"/>
    </source>
</evidence>
<dbReference type="Gene3D" id="2.170.130.10">
    <property type="entry name" value="TonB-dependent receptor, plug domain"/>
    <property type="match status" value="1"/>
</dbReference>
<keyword evidence="4 8" id="KW-0812">Transmembrane</keyword>
<dbReference type="Gene3D" id="2.60.40.1120">
    <property type="entry name" value="Carboxypeptidase-like, regulatory domain"/>
    <property type="match status" value="1"/>
</dbReference>
<keyword evidence="7 8" id="KW-0998">Cell outer membrane</keyword>
<evidence type="ECO:0000313" key="14">
    <source>
        <dbReference type="Proteomes" id="UP001597460"/>
    </source>
</evidence>
<keyword evidence="2 8" id="KW-0813">Transport</keyword>
<evidence type="ECO:0000256" key="5">
    <source>
        <dbReference type="ARBA" id="ARBA00023077"/>
    </source>
</evidence>
<dbReference type="SUPFAM" id="SSF56935">
    <property type="entry name" value="Porins"/>
    <property type="match status" value="1"/>
</dbReference>
<dbReference type="InterPro" id="IPR008969">
    <property type="entry name" value="CarboxyPept-like_regulatory"/>
</dbReference>
<keyword evidence="13" id="KW-0675">Receptor</keyword>
<dbReference type="PANTHER" id="PTHR30069">
    <property type="entry name" value="TONB-DEPENDENT OUTER MEMBRANE RECEPTOR"/>
    <property type="match status" value="1"/>
</dbReference>
<gene>
    <name evidence="13" type="ORF">ACFSVN_09495</name>
</gene>
<dbReference type="PROSITE" id="PS52016">
    <property type="entry name" value="TONB_DEPENDENT_REC_3"/>
    <property type="match status" value="1"/>
</dbReference>
<keyword evidence="3 8" id="KW-1134">Transmembrane beta strand</keyword>
<keyword evidence="5 9" id="KW-0798">TonB box</keyword>
<keyword evidence="14" id="KW-1185">Reference proteome</keyword>
<dbReference type="Gene3D" id="2.40.170.20">
    <property type="entry name" value="TonB-dependent receptor, beta-barrel domain"/>
    <property type="match status" value="1"/>
</dbReference>
<dbReference type="EMBL" id="JBHULI010000024">
    <property type="protein sequence ID" value="MFD2532677.1"/>
    <property type="molecule type" value="Genomic_DNA"/>
</dbReference>
<dbReference type="InterPro" id="IPR036942">
    <property type="entry name" value="Beta-barrel_TonB_sf"/>
</dbReference>
<evidence type="ECO:0000256" key="8">
    <source>
        <dbReference type="PROSITE-ProRule" id="PRU01360"/>
    </source>
</evidence>
<evidence type="ECO:0000259" key="12">
    <source>
        <dbReference type="Pfam" id="PF07715"/>
    </source>
</evidence>
<comment type="subcellular location">
    <subcellularLocation>
        <location evidence="1 8">Cell outer membrane</location>
        <topology evidence="1 8">Multi-pass membrane protein</topology>
    </subcellularLocation>
</comment>
<evidence type="ECO:0000313" key="13">
    <source>
        <dbReference type="EMBL" id="MFD2532677.1"/>
    </source>
</evidence>
<feature type="domain" description="TonB-dependent receptor-like beta-barrel" evidence="11">
    <location>
        <begin position="265"/>
        <end position="715"/>
    </location>
</feature>
<feature type="chain" id="PRO_5046991470" evidence="10">
    <location>
        <begin position="23"/>
        <end position="746"/>
    </location>
</feature>
<evidence type="ECO:0000259" key="11">
    <source>
        <dbReference type="Pfam" id="PF00593"/>
    </source>
</evidence>
<evidence type="ECO:0000256" key="9">
    <source>
        <dbReference type="RuleBase" id="RU003357"/>
    </source>
</evidence>
<evidence type="ECO:0000256" key="4">
    <source>
        <dbReference type="ARBA" id="ARBA00022692"/>
    </source>
</evidence>
<feature type="signal peptide" evidence="10">
    <location>
        <begin position="1"/>
        <end position="22"/>
    </location>
</feature>
<dbReference type="RefSeq" id="WP_390301525.1">
    <property type="nucleotide sequence ID" value="NZ_JBHULI010000024.1"/>
</dbReference>
<proteinExistence type="inferred from homology"/>
<dbReference type="Pfam" id="PF13715">
    <property type="entry name" value="CarbopepD_reg_2"/>
    <property type="match status" value="1"/>
</dbReference>
<dbReference type="SUPFAM" id="SSF49464">
    <property type="entry name" value="Carboxypeptidase regulatory domain-like"/>
    <property type="match status" value="1"/>
</dbReference>
<comment type="similarity">
    <text evidence="8 9">Belongs to the TonB-dependent receptor family.</text>
</comment>
<evidence type="ECO:0000256" key="7">
    <source>
        <dbReference type="ARBA" id="ARBA00023237"/>
    </source>
</evidence>
<dbReference type="PANTHER" id="PTHR30069:SF40">
    <property type="entry name" value="TONB-DEPENDENT RECEPTOR NMB0964-RELATED"/>
    <property type="match status" value="1"/>
</dbReference>